<name>D7NAG0_9BACT</name>
<dbReference type="eggNOG" id="COG4775">
    <property type="taxonomic scope" value="Bacteria"/>
</dbReference>
<reference evidence="1" key="1">
    <citation type="submission" date="2010-02" db="EMBL/GenBank/DDBJ databases">
        <title>The Genome Sequence of Prevotella oris strain C735.</title>
        <authorList>
            <consortium name="The Broad Institute Genome Sequencing Platform"/>
            <person name="Ward D."/>
            <person name="Feldgarden M."/>
            <person name="Earl A."/>
            <person name="Young S.K."/>
            <person name="Zeng Q."/>
            <person name="Koehrsen M."/>
            <person name="Alvarado L."/>
            <person name="Berlin A."/>
            <person name="Bochicchio J."/>
            <person name="Borenstein D."/>
            <person name="Chapman S.B."/>
            <person name="Chen Z."/>
            <person name="Engels R."/>
            <person name="Freedman E."/>
            <person name="Gellesch M."/>
            <person name="Goldberg J."/>
            <person name="Griggs A."/>
            <person name="Gujja S."/>
            <person name="Heilman E."/>
            <person name="Heiman D."/>
            <person name="Hepburn T."/>
            <person name="Howarth C."/>
            <person name="Jen D."/>
            <person name="Larson L."/>
            <person name="Mehta T."/>
            <person name="Park D."/>
            <person name="Pearson M."/>
            <person name="Roberts A."/>
            <person name="Saif S."/>
            <person name="Shea T."/>
            <person name="Shenoy N."/>
            <person name="Sisk P."/>
            <person name="Stolte C."/>
            <person name="Sykes S."/>
            <person name="Thomson T."/>
            <person name="Walk T."/>
            <person name="White J."/>
            <person name="Yandava C."/>
            <person name="Sibley C.D."/>
            <person name="Field T.R."/>
            <person name="Grinwis M."/>
            <person name="Eshaghurshan C.S."/>
            <person name="Surette M.G."/>
            <person name="Haas B."/>
            <person name="Nusbaum C."/>
            <person name="Birren B."/>
        </authorList>
    </citation>
    <scope>NUCLEOTIDE SEQUENCE [LARGE SCALE GENOMIC DNA]</scope>
    <source>
        <strain evidence="1">C735</strain>
    </source>
</reference>
<dbReference type="Proteomes" id="UP000003805">
    <property type="component" value="Miscellaneous, Scaffold supercont1.1"/>
</dbReference>
<protein>
    <submittedName>
        <fullName evidence="1">Outer membrane protein</fullName>
    </submittedName>
</protein>
<dbReference type="HOGENOM" id="CLU_015931_2_0_10"/>
<dbReference type="InterPro" id="IPR043741">
    <property type="entry name" value="DUF5686"/>
</dbReference>
<sequence length="869" mass="100666">MTSRYPIGLSRISPNFYRYNIIIQVERYMIFRKYILGLLLFLTASLSATAQIQGIVIDAQTGDTISYPSATYKGHHIAVSGDASGKFTIDRHEGWILTISAVGYQSKEYTIKPGSTAFLNVKLKSDTRTLKGVVVKSKRNRYSRKDNPAVELMRRVIAAKKKTDLNNHAFYHYNKYQKITMAVNDIQPVDIDSGFFANKQWLIDQIETSPYNHKLILPLSVDETVTQHLYRKNPKTEKDIILGQQTNGINQLFETGDILNTVMKDVFTDVDLYDDQVRLLQYPFTSPIGKDAISFYRFYIEDTVYVDHDLCYHLQFLPNNQQDFGFRGELYILADSTLHLKRCDFSIPQRSDVNFVENLKLTQEYTKLPNGEWALSVDDMVAELKVTDFMSKALIVRTTRLSDYAFDELPKQLFKGKASTRREANAMMRDEAFWNQYRTVELTKSEGEMQAFIHRIEQLKGFKYIIFGAKALIENFVETGDLNHPSKVDIGPINTMLTSNFIDGLRTRVSAQTTANLNKHWFFSGYYAHGWKSHRNYYKGEVTYSFNKKDYLPREFPKRTLTFTSTYDIMSPSDKFMRTDKDNVFTAFKWAKVDKMMLYNRQQLQFEWESEWGLRSVIGVKTEEDEPMGALLFPVKTLRTTELSVNFQLAPGRTYINTKQRRIPVNLDAPVFTFGHSMGVKFLGGDYKYNFTEAAIYKRFWMNSWGKIDAHVKAGAQWNKVPFPLLIMPAANLSYIVQEETFNMINNMEFLNDRYASLDVSWDLNGKLLNRIPLLKKLKWREYIGVKTLWGKLTDKNNPTLLANAGDPVLWSFPEGSYVMDPKRPYVEVVAGLHNIFKILHVEYVHRCNYNTLPTAKKNGVRFMLRVTF</sequence>
<keyword evidence="2" id="KW-1185">Reference proteome</keyword>
<dbReference type="EMBL" id="GL349564">
    <property type="protein sequence ID" value="EFI49917.1"/>
    <property type="molecule type" value="Genomic_DNA"/>
</dbReference>
<dbReference type="SUPFAM" id="SSF49464">
    <property type="entry name" value="Carboxypeptidase regulatory domain-like"/>
    <property type="match status" value="1"/>
</dbReference>
<dbReference type="AlphaFoldDB" id="D7NAG0"/>
<dbReference type="Pfam" id="PF13715">
    <property type="entry name" value="CarbopepD_reg_2"/>
    <property type="match status" value="1"/>
</dbReference>
<dbReference type="InterPro" id="IPR008969">
    <property type="entry name" value="CarboxyPept-like_regulatory"/>
</dbReference>
<accession>D7NAG0</accession>
<evidence type="ECO:0000313" key="2">
    <source>
        <dbReference type="Proteomes" id="UP000003805"/>
    </source>
</evidence>
<gene>
    <name evidence="1" type="ORF">HMPREF0665_00647</name>
</gene>
<dbReference type="Pfam" id="PF18939">
    <property type="entry name" value="DUF5686"/>
    <property type="match status" value="1"/>
</dbReference>
<proteinExistence type="predicted"/>
<organism evidence="1 2">
    <name type="scientific">Segatella oris C735</name>
    <dbReference type="NCBI Taxonomy" id="563008"/>
    <lineage>
        <taxon>Bacteria</taxon>
        <taxon>Pseudomonadati</taxon>
        <taxon>Bacteroidota</taxon>
        <taxon>Bacteroidia</taxon>
        <taxon>Bacteroidales</taxon>
        <taxon>Prevotellaceae</taxon>
        <taxon>Segatella</taxon>
    </lineage>
</organism>
<evidence type="ECO:0000313" key="1">
    <source>
        <dbReference type="EMBL" id="EFI49917.1"/>
    </source>
</evidence>